<evidence type="ECO:0000313" key="1">
    <source>
        <dbReference type="EMBL" id="KAH0559056.1"/>
    </source>
</evidence>
<reference evidence="1 2" key="1">
    <citation type="journal article" date="2021" name="J. Hered.">
        <title>A chromosome-level genome assembly of the parasitoid wasp, Cotesia glomerata (Hymenoptera: Braconidae).</title>
        <authorList>
            <person name="Pinto B.J."/>
            <person name="Weis J.J."/>
            <person name="Gamble T."/>
            <person name="Ode P.J."/>
            <person name="Paul R."/>
            <person name="Zaspel J.M."/>
        </authorList>
    </citation>
    <scope>NUCLEOTIDE SEQUENCE [LARGE SCALE GENOMIC DNA]</scope>
    <source>
        <strain evidence="1">CgM1</strain>
    </source>
</reference>
<dbReference type="EMBL" id="JAHXZJ010000384">
    <property type="protein sequence ID" value="KAH0559056.1"/>
    <property type="molecule type" value="Genomic_DNA"/>
</dbReference>
<protein>
    <recommendedName>
        <fullName evidence="3">DUF2442 domain-containing protein</fullName>
    </recommendedName>
</protein>
<dbReference type="Proteomes" id="UP000826195">
    <property type="component" value="Unassembled WGS sequence"/>
</dbReference>
<comment type="caution">
    <text evidence="1">The sequence shown here is derived from an EMBL/GenBank/DDBJ whole genome shotgun (WGS) entry which is preliminary data.</text>
</comment>
<name>A0AAV7IUT0_COTGL</name>
<accession>A0AAV7IUT0</accession>
<sequence length="79" mass="9164">MQINDKCWSQNVNDWQQPVMLGMVDVDDDDELVVKLWLENEVPTPFTPFLNRKDLIPSRLGNAGVTVTWDCDDITLYDH</sequence>
<gene>
    <name evidence="1" type="ORF">KQX54_000465</name>
</gene>
<organism evidence="1 2">
    <name type="scientific">Cotesia glomerata</name>
    <name type="common">Lepidopteran parasitic wasp</name>
    <name type="synonym">Apanteles glomeratus</name>
    <dbReference type="NCBI Taxonomy" id="32391"/>
    <lineage>
        <taxon>Eukaryota</taxon>
        <taxon>Metazoa</taxon>
        <taxon>Ecdysozoa</taxon>
        <taxon>Arthropoda</taxon>
        <taxon>Hexapoda</taxon>
        <taxon>Insecta</taxon>
        <taxon>Pterygota</taxon>
        <taxon>Neoptera</taxon>
        <taxon>Endopterygota</taxon>
        <taxon>Hymenoptera</taxon>
        <taxon>Apocrita</taxon>
        <taxon>Ichneumonoidea</taxon>
        <taxon>Braconidae</taxon>
        <taxon>Microgastrinae</taxon>
        <taxon>Cotesia</taxon>
    </lineage>
</organism>
<proteinExistence type="predicted"/>
<dbReference type="AlphaFoldDB" id="A0AAV7IUT0"/>
<keyword evidence="2" id="KW-1185">Reference proteome</keyword>
<evidence type="ECO:0000313" key="2">
    <source>
        <dbReference type="Proteomes" id="UP000826195"/>
    </source>
</evidence>
<evidence type="ECO:0008006" key="3">
    <source>
        <dbReference type="Google" id="ProtNLM"/>
    </source>
</evidence>